<evidence type="ECO:0000313" key="4">
    <source>
        <dbReference type="EMBL" id="KAJ8612229.1"/>
    </source>
</evidence>
<protein>
    <recommendedName>
        <fullName evidence="3">ABC1 atypical kinase-like domain-containing protein</fullName>
    </recommendedName>
</protein>
<feature type="region of interest" description="Disordered" evidence="2">
    <location>
        <begin position="394"/>
        <end position="418"/>
    </location>
</feature>
<sequence>MLRLAVVVPVCVALQTRNQCVRVVPSARSRGPATTDEWERYAQRPLRRSLALSKAGLGVLWARQRARRRERRDDKVRADEIRRRAAEDLTDRLIRLGPTYVKLGQIASNREELEGTPWARALERLQDRVPPFDSALAKEQIENELGNFSGLFKHFDVEPLAAASLGQVHRATLHSGEELAIKVQRPGLRGIYDRDAAVIRKIATAVDRFSPGWTELCEDSIRILYREIDYRREAENADRFARDFAKYAAWVVTPKIYHDLTTETVLVMEYLPGISLKRLDALEDAGLDRVGLAEKLARAYLLQFCKFGFFNTDPHAGNLAADQNGRLIVYDFGQASDLTPNQSAGILQTIEAIINMDASACVDAFECMGVLKPDYDRRAIVDVVQTNFDTGRVKTRASKVPENNNSKPNSTTAPPKNQDKKVIGYFELPASYAFVARAISQLTGVGVALDPDFDFIAASAPLLPEVKGIDTYFRDELFKRWRAFADYLGGHRDSPFLPSAPPPRASRAVINNYPPPPTKKEDHAQPSETTLAAAAAAATKPRRRRRLPRSWRSRWRWWRLRWWRWR</sequence>
<evidence type="ECO:0000256" key="1">
    <source>
        <dbReference type="ARBA" id="ARBA00009670"/>
    </source>
</evidence>
<reference evidence="4" key="1">
    <citation type="submission" date="2023-01" db="EMBL/GenBank/DDBJ databases">
        <title>Metagenome sequencing of chrysophaentin producing Chrysophaeum taylorii.</title>
        <authorList>
            <person name="Davison J."/>
            <person name="Bewley C."/>
        </authorList>
    </citation>
    <scope>NUCLEOTIDE SEQUENCE</scope>
    <source>
        <strain evidence="4">NIES-1699</strain>
    </source>
</reference>
<comment type="similarity">
    <text evidence="1">Belongs to the protein kinase superfamily. ADCK protein kinase family.</text>
</comment>
<keyword evidence="5" id="KW-1185">Reference proteome</keyword>
<dbReference type="InterPro" id="IPR050154">
    <property type="entry name" value="UbiB_kinase"/>
</dbReference>
<name>A0AAD7XR14_9STRA</name>
<dbReference type="EMBL" id="JAQMWT010000055">
    <property type="protein sequence ID" value="KAJ8612229.1"/>
    <property type="molecule type" value="Genomic_DNA"/>
</dbReference>
<dbReference type="PANTHER" id="PTHR10566:SF113">
    <property type="entry name" value="PROTEIN ACTIVITY OF BC1 COMPLEX KINASE 7, CHLOROPLASTIC"/>
    <property type="match status" value="1"/>
</dbReference>
<feature type="domain" description="ABC1 atypical kinase-like" evidence="3">
    <location>
        <begin position="124"/>
        <end position="363"/>
    </location>
</feature>
<evidence type="ECO:0000259" key="3">
    <source>
        <dbReference type="Pfam" id="PF03109"/>
    </source>
</evidence>
<dbReference type="Pfam" id="PF03109">
    <property type="entry name" value="ABC1"/>
    <property type="match status" value="1"/>
</dbReference>
<accession>A0AAD7XR14</accession>
<organism evidence="4 5">
    <name type="scientific">Chrysophaeum taylorii</name>
    <dbReference type="NCBI Taxonomy" id="2483200"/>
    <lineage>
        <taxon>Eukaryota</taxon>
        <taxon>Sar</taxon>
        <taxon>Stramenopiles</taxon>
        <taxon>Ochrophyta</taxon>
        <taxon>Pelagophyceae</taxon>
        <taxon>Pelagomonadales</taxon>
        <taxon>Pelagomonadaceae</taxon>
        <taxon>Chrysophaeum</taxon>
    </lineage>
</organism>
<dbReference type="PANTHER" id="PTHR10566">
    <property type="entry name" value="CHAPERONE-ACTIVITY OF BC1 COMPLEX CABC1 -RELATED"/>
    <property type="match status" value="1"/>
</dbReference>
<dbReference type="InterPro" id="IPR004147">
    <property type="entry name" value="ABC1_dom"/>
</dbReference>
<proteinExistence type="inferred from homology"/>
<dbReference type="AlphaFoldDB" id="A0AAD7XR14"/>
<feature type="compositionally biased region" description="Polar residues" evidence="2">
    <location>
        <begin position="401"/>
        <end position="415"/>
    </location>
</feature>
<dbReference type="SUPFAM" id="SSF56112">
    <property type="entry name" value="Protein kinase-like (PK-like)"/>
    <property type="match status" value="1"/>
</dbReference>
<comment type="caution">
    <text evidence="4">The sequence shown here is derived from an EMBL/GenBank/DDBJ whole genome shotgun (WGS) entry which is preliminary data.</text>
</comment>
<dbReference type="InterPro" id="IPR011009">
    <property type="entry name" value="Kinase-like_dom_sf"/>
</dbReference>
<evidence type="ECO:0000313" key="5">
    <source>
        <dbReference type="Proteomes" id="UP001230188"/>
    </source>
</evidence>
<dbReference type="Proteomes" id="UP001230188">
    <property type="component" value="Unassembled WGS sequence"/>
</dbReference>
<feature type="region of interest" description="Disordered" evidence="2">
    <location>
        <begin position="495"/>
        <end position="530"/>
    </location>
</feature>
<evidence type="ECO:0000256" key="2">
    <source>
        <dbReference type="SAM" id="MobiDB-lite"/>
    </source>
</evidence>
<gene>
    <name evidence="4" type="ORF">CTAYLR_002931</name>
</gene>
<dbReference type="CDD" id="cd05121">
    <property type="entry name" value="ABC1_ADCK3-like"/>
    <property type="match status" value="1"/>
</dbReference>